<dbReference type="EMBL" id="CP136865">
    <property type="protein sequence ID" value="WOJ97776.1"/>
    <property type="molecule type" value="Genomic_DNA"/>
</dbReference>
<evidence type="ECO:0000313" key="2">
    <source>
        <dbReference type="Proteomes" id="UP001626549"/>
    </source>
</evidence>
<dbReference type="RefSeq" id="WP_407328787.1">
    <property type="nucleotide sequence ID" value="NZ_CP136865.1"/>
</dbReference>
<gene>
    <name evidence="1" type="ORF">R0137_04170</name>
</gene>
<keyword evidence="2" id="KW-1185">Reference proteome</keyword>
<sequence>MKTLVLQSQKPGVLPSWQRRCCDSVRAWSKIRGFDYSFCGDELFRPLPPALREKLRVQPVVATDLARLLLMGEALRSGYERAIWCDADLMIFRDFEPSVLDHSFGREVWVQGRDDGVHSYRRIHNAWLQFTADSPILPFYTDRATAMLERVKMPVVPQFIGPKLLSALHNIVGFHVEERVGMLSPLSMRDLLRGAGPALSELSEAHSESLCAVNLCASYVDKSSDGVCHSDEDYSAAVRALIAPNCPL</sequence>
<protein>
    <submittedName>
        <fullName evidence="1">Uncharacterized protein</fullName>
    </submittedName>
</protein>
<name>A0ABZ0IFB8_9GAMM</name>
<evidence type="ECO:0000313" key="1">
    <source>
        <dbReference type="EMBL" id="WOJ97776.1"/>
    </source>
</evidence>
<proteinExistence type="predicted"/>
<dbReference type="Proteomes" id="UP001626549">
    <property type="component" value="Chromosome"/>
</dbReference>
<reference evidence="1 2" key="1">
    <citation type="submission" date="2023-10" db="EMBL/GenBank/DDBJ databases">
        <title>Two novel species belonging to the OM43/NOR5 clade.</title>
        <authorList>
            <person name="Park M."/>
        </authorList>
    </citation>
    <scope>NUCLEOTIDE SEQUENCE [LARGE SCALE GENOMIC DNA]</scope>
    <source>
        <strain evidence="1 2">IMCC45268</strain>
    </source>
</reference>
<accession>A0ABZ0IFB8</accession>
<organism evidence="1 2">
    <name type="scientific">Congregibacter brevis</name>
    <dbReference type="NCBI Taxonomy" id="3081201"/>
    <lineage>
        <taxon>Bacteria</taxon>
        <taxon>Pseudomonadati</taxon>
        <taxon>Pseudomonadota</taxon>
        <taxon>Gammaproteobacteria</taxon>
        <taxon>Cellvibrionales</taxon>
        <taxon>Halieaceae</taxon>
        <taxon>Congregibacter</taxon>
    </lineage>
</organism>